<dbReference type="Gene3D" id="1.10.275.10">
    <property type="entry name" value="Fumarase/aspartase (N-terminal domain)"/>
    <property type="match status" value="1"/>
</dbReference>
<dbReference type="InterPro" id="IPR000362">
    <property type="entry name" value="Fumarate_lyase_fam"/>
</dbReference>
<dbReference type="InterPro" id="IPR024083">
    <property type="entry name" value="Fumarase/histidase_N"/>
</dbReference>
<dbReference type="OrthoDB" id="9769623at2"/>
<evidence type="ECO:0000313" key="8">
    <source>
        <dbReference type="EMBL" id="ANN77960.1"/>
    </source>
</evidence>
<keyword evidence="4" id="KW-0055">Arginine biosynthesis</keyword>
<proteinExistence type="predicted"/>
<dbReference type="GO" id="GO:0042450">
    <property type="term" value="P:L-arginine biosynthetic process via ornithine"/>
    <property type="evidence" value="ECO:0007669"/>
    <property type="project" value="InterPro"/>
</dbReference>
<evidence type="ECO:0000256" key="4">
    <source>
        <dbReference type="ARBA" id="ARBA00022571"/>
    </source>
</evidence>
<dbReference type="Gene3D" id="1.20.200.10">
    <property type="entry name" value="Fumarase/aspartase (Central domain)"/>
    <property type="match status" value="1"/>
</dbReference>
<dbReference type="PANTHER" id="PTHR43814">
    <property type="entry name" value="ARGININOSUCCINATE LYASE"/>
    <property type="match status" value="1"/>
</dbReference>
<dbReference type="InterPro" id="IPR009049">
    <property type="entry name" value="Argininosuccinate_lyase"/>
</dbReference>
<dbReference type="InterPro" id="IPR022761">
    <property type="entry name" value="Fumarate_lyase_N"/>
</dbReference>
<dbReference type="KEGG" id="bfz:BAU07_13455"/>
<evidence type="ECO:0000259" key="7">
    <source>
        <dbReference type="Pfam" id="PF14698"/>
    </source>
</evidence>
<dbReference type="Pfam" id="PF14698">
    <property type="entry name" value="ASL_C2"/>
    <property type="match status" value="1"/>
</dbReference>
<feature type="domain" description="Argininosuccinate lyase C-terminal" evidence="7">
    <location>
        <begin position="354"/>
        <end position="404"/>
    </location>
</feature>
<evidence type="ECO:0000256" key="3">
    <source>
        <dbReference type="ARBA" id="ARBA00012338"/>
    </source>
</evidence>
<evidence type="ECO:0000259" key="6">
    <source>
        <dbReference type="Pfam" id="PF00206"/>
    </source>
</evidence>
<protein>
    <recommendedName>
        <fullName evidence="3">argininosuccinate lyase</fullName>
        <ecNumber evidence="3">4.3.2.1</ecNumber>
    </recommendedName>
</protein>
<dbReference type="AlphaFoldDB" id="A0A193GDR8"/>
<dbReference type="InterPro" id="IPR008948">
    <property type="entry name" value="L-Aspartase-like"/>
</dbReference>
<feature type="domain" description="Fumarate lyase N-terminal" evidence="6">
    <location>
        <begin position="87"/>
        <end position="290"/>
    </location>
</feature>
<dbReference type="InterPro" id="IPR029419">
    <property type="entry name" value="Arg_succ_lyase_C"/>
</dbReference>
<evidence type="ECO:0000256" key="1">
    <source>
        <dbReference type="ARBA" id="ARBA00000985"/>
    </source>
</evidence>
<gene>
    <name evidence="8" type="ORF">BAU07_13455</name>
</gene>
<dbReference type="PRINTS" id="PR00149">
    <property type="entry name" value="FUMRATELYASE"/>
</dbReference>
<name>A0A193GDR8_9BORD</name>
<organism evidence="8 9">
    <name type="scientific">Bordetella flabilis</name>
    <dbReference type="NCBI Taxonomy" id="463014"/>
    <lineage>
        <taxon>Bacteria</taxon>
        <taxon>Pseudomonadati</taxon>
        <taxon>Pseudomonadota</taxon>
        <taxon>Betaproteobacteria</taxon>
        <taxon>Burkholderiales</taxon>
        <taxon>Alcaligenaceae</taxon>
        <taxon>Bordetella</taxon>
    </lineage>
</organism>
<accession>A0A193GDR8</accession>
<keyword evidence="5" id="KW-0456">Lyase</keyword>
<comment type="catalytic activity">
    <reaction evidence="1">
        <text>2-(N(omega)-L-arginino)succinate = fumarate + L-arginine</text>
        <dbReference type="Rhea" id="RHEA:24020"/>
        <dbReference type="ChEBI" id="CHEBI:29806"/>
        <dbReference type="ChEBI" id="CHEBI:32682"/>
        <dbReference type="ChEBI" id="CHEBI:57472"/>
        <dbReference type="EC" id="4.3.2.1"/>
    </reaction>
</comment>
<dbReference type="RefSeq" id="WP_066658520.1">
    <property type="nucleotide sequence ID" value="NZ_CBCSCL010000001.1"/>
</dbReference>
<dbReference type="GO" id="GO:0004056">
    <property type="term" value="F:argininosuccinate lyase activity"/>
    <property type="evidence" value="ECO:0007669"/>
    <property type="project" value="UniProtKB-EC"/>
</dbReference>
<evidence type="ECO:0000256" key="2">
    <source>
        <dbReference type="ARBA" id="ARBA00004941"/>
    </source>
</evidence>
<keyword evidence="9" id="KW-1185">Reference proteome</keyword>
<dbReference type="GO" id="GO:0005829">
    <property type="term" value="C:cytosol"/>
    <property type="evidence" value="ECO:0007669"/>
    <property type="project" value="TreeGrafter"/>
</dbReference>
<reference evidence="8 9" key="1">
    <citation type="submission" date="2016-06" db="EMBL/GenBank/DDBJ databases">
        <title>Complete genome sequences of Bordetella bronchialis and Bordetella flabilis.</title>
        <authorList>
            <person name="LiPuma J.J."/>
            <person name="Spilker T."/>
        </authorList>
    </citation>
    <scope>NUCLEOTIDE SEQUENCE [LARGE SCALE GENOMIC DNA]</scope>
    <source>
        <strain evidence="8 9">AU10664</strain>
    </source>
</reference>
<dbReference type="PRINTS" id="PR00145">
    <property type="entry name" value="ARGSUCLYASE"/>
</dbReference>
<dbReference type="PANTHER" id="PTHR43814:SF1">
    <property type="entry name" value="ARGININOSUCCINATE LYASE"/>
    <property type="match status" value="1"/>
</dbReference>
<dbReference type="Pfam" id="PF00206">
    <property type="entry name" value="Lyase_1"/>
    <property type="match status" value="1"/>
</dbReference>
<evidence type="ECO:0000313" key="9">
    <source>
        <dbReference type="Proteomes" id="UP000091926"/>
    </source>
</evidence>
<dbReference type="EMBL" id="CP016172">
    <property type="protein sequence ID" value="ANN77960.1"/>
    <property type="molecule type" value="Genomic_DNA"/>
</dbReference>
<dbReference type="Proteomes" id="UP000091926">
    <property type="component" value="Chromosome"/>
</dbReference>
<evidence type="ECO:0000256" key="5">
    <source>
        <dbReference type="ARBA" id="ARBA00023239"/>
    </source>
</evidence>
<dbReference type="STRING" id="463014.BAU07_13455"/>
<dbReference type="UniPathway" id="UPA00068">
    <property type="reaction ID" value="UER00114"/>
</dbReference>
<comment type="pathway">
    <text evidence="2">Amino-acid biosynthesis; L-arginine biosynthesis; L-arginine from L-ornithine and carbamoyl phosphate: step 3/3.</text>
</comment>
<dbReference type="EC" id="4.3.2.1" evidence="3"/>
<sequence length="488" mass="52113">MSISPDHPDSAYHGKDVNEAFRGGARVPALLGQINEASIVMLAETAILATPVAGAIAAGILALSREPAATQPSGDYLDYEKRLVARVGAQASLVHAGRSRQDIAATLSRMNLRVDLLQVHAALGRVRQAVIALARQHAETVIPAYTHGVQAQPTTFAHYLLALSSALGRQLDRLADAYPRINLSPLGAAALSTSSFPIDRSRLAALLGFDGLVLNAYDANHLAPVDSCLELAGILASCAVQVSQFAQDLHSHYMSPLPWVSFRPGDLMGISSLMPQKRNPAALEQLRARSSLLLGRMQAPFLLAHNVRTGMFDYRAYDPLPSDDSVALFGLLQRVVENLVVDVAQARAEVDGDYSTVTEIADMLMQRAGVPFRVGHHYASVLTDYGRSQRLRLADISHAQAGRIYRDLTGEPLPLDEAQFGQCVDALRMIHGRKGAGGPQPAEIARLLDLEQASAGSAAAWNVGASGRLDSARATLAEGVRQLATKAA</sequence>
<keyword evidence="4" id="KW-0028">Amino-acid biosynthesis</keyword>
<dbReference type="Gene3D" id="1.10.40.30">
    <property type="entry name" value="Fumarase/aspartase (C-terminal domain)"/>
    <property type="match status" value="1"/>
</dbReference>
<dbReference type="SUPFAM" id="SSF48557">
    <property type="entry name" value="L-aspartase-like"/>
    <property type="match status" value="1"/>
</dbReference>